<protein>
    <recommendedName>
        <fullName evidence="6">Myb-like domain-containing protein</fullName>
    </recommendedName>
</protein>
<feature type="compositionally biased region" description="Pro residues" evidence="1">
    <location>
        <begin position="145"/>
        <end position="154"/>
    </location>
</feature>
<dbReference type="InterPro" id="IPR017930">
    <property type="entry name" value="Myb_dom"/>
</dbReference>
<reference evidence="5" key="1">
    <citation type="journal article" date="2013" name="Nature">
        <title>Pan genome of the phytoplankton Emiliania underpins its global distribution.</title>
        <authorList>
            <person name="Read B.A."/>
            <person name="Kegel J."/>
            <person name="Klute M.J."/>
            <person name="Kuo A."/>
            <person name="Lefebvre S.C."/>
            <person name="Maumus F."/>
            <person name="Mayer C."/>
            <person name="Miller J."/>
            <person name="Monier A."/>
            <person name="Salamov A."/>
            <person name="Young J."/>
            <person name="Aguilar M."/>
            <person name="Claverie J.M."/>
            <person name="Frickenhaus S."/>
            <person name="Gonzalez K."/>
            <person name="Herman E.K."/>
            <person name="Lin Y.C."/>
            <person name="Napier J."/>
            <person name="Ogata H."/>
            <person name="Sarno A.F."/>
            <person name="Shmutz J."/>
            <person name="Schroeder D."/>
            <person name="de Vargas C."/>
            <person name="Verret F."/>
            <person name="von Dassow P."/>
            <person name="Valentin K."/>
            <person name="Van de Peer Y."/>
            <person name="Wheeler G."/>
            <person name="Dacks J.B."/>
            <person name="Delwiche C.F."/>
            <person name="Dyhrman S.T."/>
            <person name="Glockner G."/>
            <person name="John U."/>
            <person name="Richards T."/>
            <person name="Worden A.Z."/>
            <person name="Zhang X."/>
            <person name="Grigoriev I.V."/>
            <person name="Allen A.E."/>
            <person name="Bidle K."/>
            <person name="Borodovsky M."/>
            <person name="Bowler C."/>
            <person name="Brownlee C."/>
            <person name="Cock J.M."/>
            <person name="Elias M."/>
            <person name="Gladyshev V.N."/>
            <person name="Groth M."/>
            <person name="Guda C."/>
            <person name="Hadaegh A."/>
            <person name="Iglesias-Rodriguez M.D."/>
            <person name="Jenkins J."/>
            <person name="Jones B.M."/>
            <person name="Lawson T."/>
            <person name="Leese F."/>
            <person name="Lindquist E."/>
            <person name="Lobanov A."/>
            <person name="Lomsadze A."/>
            <person name="Malik S.B."/>
            <person name="Marsh M.E."/>
            <person name="Mackinder L."/>
            <person name="Mock T."/>
            <person name="Mueller-Roeber B."/>
            <person name="Pagarete A."/>
            <person name="Parker M."/>
            <person name="Probert I."/>
            <person name="Quesneville H."/>
            <person name="Raines C."/>
            <person name="Rensing S.A."/>
            <person name="Riano-Pachon D.M."/>
            <person name="Richier S."/>
            <person name="Rokitta S."/>
            <person name="Shiraiwa Y."/>
            <person name="Soanes D.M."/>
            <person name="van der Giezen M."/>
            <person name="Wahlund T.M."/>
            <person name="Williams B."/>
            <person name="Wilson W."/>
            <person name="Wolfe G."/>
            <person name="Wurch L.L."/>
        </authorList>
    </citation>
    <scope>NUCLEOTIDE SEQUENCE</scope>
</reference>
<dbReference type="PROSITE" id="PS50090">
    <property type="entry name" value="MYB_LIKE"/>
    <property type="match status" value="1"/>
</dbReference>
<name>A0A0D3J914_EMIH1</name>
<keyword evidence="5" id="KW-1185">Reference proteome</keyword>
<dbReference type="SUPFAM" id="SSF46689">
    <property type="entry name" value="Homeodomain-like"/>
    <property type="match status" value="1"/>
</dbReference>
<organism evidence="4 5">
    <name type="scientific">Emiliania huxleyi (strain CCMP1516)</name>
    <dbReference type="NCBI Taxonomy" id="280463"/>
    <lineage>
        <taxon>Eukaryota</taxon>
        <taxon>Haptista</taxon>
        <taxon>Haptophyta</taxon>
        <taxon>Prymnesiophyceae</taxon>
        <taxon>Isochrysidales</taxon>
        <taxon>Noelaerhabdaceae</taxon>
        <taxon>Emiliania</taxon>
    </lineage>
</organism>
<accession>A0A0D3J914</accession>
<sequence length="230" mass="24487">MVGKKSTDNMASWTPEEDRKILQLYALEGRKWGRIADGLTNRSPASVRNRYLRIEFGQHARRLGLAKNRCTACGLPKLGHVCSVKTSGFSRAASLLTAVRPSGPTVPRSAAAPPPPMQTTQTPPHVKPLVLSVPDPASPLSPSSPLSPPTSLPPAHPPPVLRAFAYAIPIGWPPIQPSMTSARAAPPPAPPPTAPPPLVRLPTEPVLHPLTTAHSVYYARLAEKKAGPDI</sequence>
<dbReference type="SMART" id="SM00717">
    <property type="entry name" value="SANT"/>
    <property type="match status" value="1"/>
</dbReference>
<dbReference type="InterPro" id="IPR001005">
    <property type="entry name" value="SANT/Myb"/>
</dbReference>
<dbReference type="Gene3D" id="1.10.10.60">
    <property type="entry name" value="Homeodomain-like"/>
    <property type="match status" value="1"/>
</dbReference>
<dbReference type="PROSITE" id="PS51294">
    <property type="entry name" value="HTH_MYB"/>
    <property type="match status" value="1"/>
</dbReference>
<dbReference type="GeneID" id="17265497"/>
<feature type="domain" description="HTH myb-type" evidence="3">
    <location>
        <begin position="1"/>
        <end position="58"/>
    </location>
</feature>
<dbReference type="RefSeq" id="XP_005772428.1">
    <property type="nucleotide sequence ID" value="XM_005772371.1"/>
</dbReference>
<dbReference type="Proteomes" id="UP000013827">
    <property type="component" value="Unassembled WGS sequence"/>
</dbReference>
<dbReference type="HOGENOM" id="CLU_1291102_0_0_1"/>
<dbReference type="PaxDb" id="2903-EOD19999"/>
<evidence type="ECO:0008006" key="6">
    <source>
        <dbReference type="Google" id="ProtNLM"/>
    </source>
</evidence>
<evidence type="ECO:0000256" key="1">
    <source>
        <dbReference type="SAM" id="MobiDB-lite"/>
    </source>
</evidence>
<dbReference type="EnsemblProtists" id="EOD19999">
    <property type="protein sequence ID" value="EOD19999"/>
    <property type="gene ID" value="EMIHUDRAFT_421647"/>
</dbReference>
<feature type="compositionally biased region" description="Pro residues" evidence="1">
    <location>
        <begin position="185"/>
        <end position="199"/>
    </location>
</feature>
<feature type="region of interest" description="Disordered" evidence="1">
    <location>
        <begin position="179"/>
        <end position="203"/>
    </location>
</feature>
<evidence type="ECO:0000259" key="3">
    <source>
        <dbReference type="PROSITE" id="PS51294"/>
    </source>
</evidence>
<dbReference type="AlphaFoldDB" id="A0A0D3J914"/>
<feature type="domain" description="Myb-like" evidence="2">
    <location>
        <begin position="5"/>
        <end position="55"/>
    </location>
</feature>
<feature type="region of interest" description="Disordered" evidence="1">
    <location>
        <begin position="100"/>
        <end position="154"/>
    </location>
</feature>
<reference evidence="4" key="2">
    <citation type="submission" date="2024-10" db="UniProtKB">
        <authorList>
            <consortium name="EnsemblProtists"/>
        </authorList>
    </citation>
    <scope>IDENTIFICATION</scope>
</reference>
<feature type="compositionally biased region" description="Low complexity" evidence="1">
    <location>
        <begin position="118"/>
        <end position="144"/>
    </location>
</feature>
<dbReference type="CDD" id="cd00167">
    <property type="entry name" value="SANT"/>
    <property type="match status" value="1"/>
</dbReference>
<dbReference type="KEGG" id="ehx:EMIHUDRAFT_421647"/>
<dbReference type="InterPro" id="IPR009057">
    <property type="entry name" value="Homeodomain-like_sf"/>
</dbReference>
<evidence type="ECO:0000313" key="5">
    <source>
        <dbReference type="Proteomes" id="UP000013827"/>
    </source>
</evidence>
<dbReference type="Pfam" id="PF00249">
    <property type="entry name" value="Myb_DNA-binding"/>
    <property type="match status" value="1"/>
</dbReference>
<evidence type="ECO:0000259" key="2">
    <source>
        <dbReference type="PROSITE" id="PS50090"/>
    </source>
</evidence>
<evidence type="ECO:0000313" key="4">
    <source>
        <dbReference type="EnsemblProtists" id="EOD19999"/>
    </source>
</evidence>
<proteinExistence type="predicted"/>